<sequence>PCISQSLIKAVKAEDSSIIAHGITRKWNNQVRFELNCYNLYSKLTMTIDPVYSLEQKKFEISFKKKYPINVKSLKDRKAHGIGWIDIVLLMKLFFMKFFYSLYNQTLISMNETGRLAVNATGFIRTQALKLKEFCRFQ</sequence>
<dbReference type="UniPathway" id="UPA00158">
    <property type="reaction ID" value="UER00272"/>
</dbReference>
<evidence type="ECO:0000256" key="3">
    <source>
        <dbReference type="ARBA" id="ARBA00022741"/>
    </source>
</evidence>
<dbReference type="GO" id="GO:0005737">
    <property type="term" value="C:cytoplasm"/>
    <property type="evidence" value="ECO:0007669"/>
    <property type="project" value="TreeGrafter"/>
</dbReference>
<evidence type="ECO:0000256" key="4">
    <source>
        <dbReference type="ARBA" id="ARBA00022840"/>
    </source>
</evidence>
<accession>A0A195FYC0</accession>
<keyword evidence="5" id="KW-1133">Transmembrane helix</keyword>
<dbReference type="Gene3D" id="3.40.50.620">
    <property type="entry name" value="HUPs"/>
    <property type="match status" value="1"/>
</dbReference>
<name>A0A195FYC0_9HYME</name>
<keyword evidence="8" id="KW-1185">Reference proteome</keyword>
<dbReference type="STRING" id="34720.A0A195FYC0"/>
<dbReference type="GO" id="GO:0004055">
    <property type="term" value="F:argininosuccinate synthase activity"/>
    <property type="evidence" value="ECO:0007669"/>
    <property type="project" value="InterPro"/>
</dbReference>
<keyword evidence="4" id="KW-0067">ATP-binding</keyword>
<dbReference type="PANTHER" id="PTHR11587">
    <property type="entry name" value="ARGININOSUCCINATE SYNTHASE"/>
    <property type="match status" value="1"/>
</dbReference>
<feature type="non-terminal residue" evidence="7">
    <location>
        <position position="1"/>
    </location>
</feature>
<dbReference type="GO" id="GO:0000053">
    <property type="term" value="P:argininosuccinate metabolic process"/>
    <property type="evidence" value="ECO:0007669"/>
    <property type="project" value="TreeGrafter"/>
</dbReference>
<evidence type="ECO:0000313" key="7">
    <source>
        <dbReference type="EMBL" id="KYN45433.1"/>
    </source>
</evidence>
<dbReference type="Pfam" id="PF00764">
    <property type="entry name" value="Arginosuc_synth"/>
    <property type="match status" value="1"/>
</dbReference>
<dbReference type="GO" id="GO:0005524">
    <property type="term" value="F:ATP binding"/>
    <property type="evidence" value="ECO:0007669"/>
    <property type="project" value="UniProtKB-KW"/>
</dbReference>
<organism evidence="7 8">
    <name type="scientific">Trachymyrmex septentrionalis</name>
    <dbReference type="NCBI Taxonomy" id="34720"/>
    <lineage>
        <taxon>Eukaryota</taxon>
        <taxon>Metazoa</taxon>
        <taxon>Ecdysozoa</taxon>
        <taxon>Arthropoda</taxon>
        <taxon>Hexapoda</taxon>
        <taxon>Insecta</taxon>
        <taxon>Pterygota</taxon>
        <taxon>Neoptera</taxon>
        <taxon>Endopterygota</taxon>
        <taxon>Hymenoptera</taxon>
        <taxon>Apocrita</taxon>
        <taxon>Aculeata</taxon>
        <taxon>Formicoidea</taxon>
        <taxon>Formicidae</taxon>
        <taxon>Myrmicinae</taxon>
        <taxon>Trachymyrmex</taxon>
    </lineage>
</organism>
<dbReference type="GO" id="GO:0000050">
    <property type="term" value="P:urea cycle"/>
    <property type="evidence" value="ECO:0007669"/>
    <property type="project" value="UniProtKB-UniPathway"/>
</dbReference>
<dbReference type="InterPro" id="IPR014729">
    <property type="entry name" value="Rossmann-like_a/b/a_fold"/>
</dbReference>
<dbReference type="EMBL" id="KQ981161">
    <property type="protein sequence ID" value="KYN45433.1"/>
    <property type="molecule type" value="Genomic_DNA"/>
</dbReference>
<feature type="transmembrane region" description="Helical" evidence="5">
    <location>
        <begin position="82"/>
        <end position="103"/>
    </location>
</feature>
<comment type="pathway">
    <text evidence="1">Nitrogen metabolism; urea cycle; (N(omega)-L-arginino)succinate from L-aspartate and L-citrulline: step 1/1.</text>
</comment>
<feature type="domain" description="Arginosuccinate synthase-like N-terminal" evidence="6">
    <location>
        <begin position="1"/>
        <end position="66"/>
    </location>
</feature>
<reference evidence="7 8" key="1">
    <citation type="submission" date="2016-03" db="EMBL/GenBank/DDBJ databases">
        <title>Trachymyrmex septentrionalis WGS genome.</title>
        <authorList>
            <person name="Nygaard S."/>
            <person name="Hu H."/>
            <person name="Boomsma J."/>
            <person name="Zhang G."/>
        </authorList>
    </citation>
    <scope>NUCLEOTIDE SEQUENCE [LARGE SCALE GENOMIC DNA]</scope>
    <source>
        <strain evidence="7">Tsep2-gDNA-1</strain>
        <tissue evidence="7">Whole body</tissue>
    </source>
</reference>
<proteinExistence type="predicted"/>
<dbReference type="PANTHER" id="PTHR11587:SF2">
    <property type="entry name" value="ARGININOSUCCINATE SYNTHASE"/>
    <property type="match status" value="1"/>
</dbReference>
<evidence type="ECO:0000256" key="5">
    <source>
        <dbReference type="SAM" id="Phobius"/>
    </source>
</evidence>
<evidence type="ECO:0000256" key="1">
    <source>
        <dbReference type="ARBA" id="ARBA00005154"/>
    </source>
</evidence>
<dbReference type="InterPro" id="IPR001518">
    <property type="entry name" value="Arginosuc_synth"/>
</dbReference>
<dbReference type="Gene3D" id="1.20.5.470">
    <property type="entry name" value="Single helix bin"/>
    <property type="match status" value="1"/>
</dbReference>
<dbReference type="GO" id="GO:0006526">
    <property type="term" value="P:L-arginine biosynthetic process"/>
    <property type="evidence" value="ECO:0007669"/>
    <property type="project" value="InterPro"/>
</dbReference>
<dbReference type="Proteomes" id="UP000078541">
    <property type="component" value="Unassembled WGS sequence"/>
</dbReference>
<keyword evidence="5" id="KW-0472">Membrane</keyword>
<evidence type="ECO:0000259" key="6">
    <source>
        <dbReference type="Pfam" id="PF00764"/>
    </source>
</evidence>
<keyword evidence="3" id="KW-0547">Nucleotide-binding</keyword>
<keyword evidence="5" id="KW-0812">Transmembrane</keyword>
<evidence type="ECO:0000313" key="8">
    <source>
        <dbReference type="Proteomes" id="UP000078541"/>
    </source>
</evidence>
<evidence type="ECO:0000256" key="2">
    <source>
        <dbReference type="ARBA" id="ARBA00022598"/>
    </source>
</evidence>
<dbReference type="AlphaFoldDB" id="A0A195FYC0"/>
<gene>
    <name evidence="7" type="ORF">ALC56_00127</name>
</gene>
<dbReference type="InterPro" id="IPR048267">
    <property type="entry name" value="Arginosuc_syn_N"/>
</dbReference>
<keyword evidence="2" id="KW-0436">Ligase</keyword>
<protein>
    <submittedName>
        <fullName evidence="7">Argininosuccinate synthase</fullName>
    </submittedName>
</protein>